<gene>
    <name evidence="1" type="ORF">GMARGA_LOCUS18184</name>
</gene>
<reference evidence="1 2" key="1">
    <citation type="submission" date="2021-06" db="EMBL/GenBank/DDBJ databases">
        <authorList>
            <person name="Kallberg Y."/>
            <person name="Tangrot J."/>
            <person name="Rosling A."/>
        </authorList>
    </citation>
    <scope>NUCLEOTIDE SEQUENCE [LARGE SCALE GENOMIC DNA]</scope>
    <source>
        <strain evidence="1 2">120-4 pot B 10/14</strain>
    </source>
</reference>
<name>A0ABN7VHD9_GIGMA</name>
<feature type="non-terminal residue" evidence="1">
    <location>
        <position position="144"/>
    </location>
</feature>
<keyword evidence="2" id="KW-1185">Reference proteome</keyword>
<accession>A0ABN7VHD9</accession>
<evidence type="ECO:0000313" key="1">
    <source>
        <dbReference type="EMBL" id="CAG8767792.1"/>
    </source>
</evidence>
<dbReference type="EMBL" id="CAJVQB010014337">
    <property type="protein sequence ID" value="CAG8767792.1"/>
    <property type="molecule type" value="Genomic_DNA"/>
</dbReference>
<protein>
    <submittedName>
        <fullName evidence="1">950_t:CDS:1</fullName>
    </submittedName>
</protein>
<comment type="caution">
    <text evidence="1">The sequence shown here is derived from an EMBL/GenBank/DDBJ whole genome shotgun (WGS) entry which is preliminary data.</text>
</comment>
<dbReference type="Proteomes" id="UP000789901">
    <property type="component" value="Unassembled WGS sequence"/>
</dbReference>
<evidence type="ECO:0000313" key="2">
    <source>
        <dbReference type="Proteomes" id="UP000789901"/>
    </source>
</evidence>
<sequence length="144" mass="16826">MDSKEEDKKRIVISNNISSSVAKLTEIVNIREDSKHIDNKVNTLLFDPKGSVLLKMKKTKQESKINSYLDQTTYLLQHYGSKVEKVKEKKFRIGVDEYKGIKFEKEISIYYQKLAKMDASEIKLDQKEKEDIEKSNHKILVDKD</sequence>
<proteinExistence type="predicted"/>
<organism evidence="1 2">
    <name type="scientific">Gigaspora margarita</name>
    <dbReference type="NCBI Taxonomy" id="4874"/>
    <lineage>
        <taxon>Eukaryota</taxon>
        <taxon>Fungi</taxon>
        <taxon>Fungi incertae sedis</taxon>
        <taxon>Mucoromycota</taxon>
        <taxon>Glomeromycotina</taxon>
        <taxon>Glomeromycetes</taxon>
        <taxon>Diversisporales</taxon>
        <taxon>Gigasporaceae</taxon>
        <taxon>Gigaspora</taxon>
    </lineage>
</organism>